<comment type="subunit">
    <text evidence="9">Component of the translation initiation factor 2B (eIF2B) complex which is a heterodecamer of two sets of five different subunits: alpha, beta, gamma, delta and epsilon. Subunits alpha, beta and delta comprise a regulatory subcomplex and subunits epsilon and gamma comprise a catalytic subcomplex. Within the complex, the hexameric regulatory complex resides at the center, with the two heterodimeric catalytic subcomplexes bound on opposite sides.</text>
</comment>
<name>W8BV01_CERCA</name>
<dbReference type="Pfam" id="PF01008">
    <property type="entry name" value="IF-2B"/>
    <property type="match status" value="1"/>
</dbReference>
<comment type="similarity">
    <text evidence="2 10">Belongs to the eIF-2B alpha/beta/delta subunits family.</text>
</comment>
<dbReference type="EMBL" id="CAJHJT010000001">
    <property type="protein sequence ID" value="CAD6992830.1"/>
    <property type="molecule type" value="Genomic_DNA"/>
</dbReference>
<evidence type="ECO:0000256" key="2">
    <source>
        <dbReference type="ARBA" id="ARBA00007251"/>
    </source>
</evidence>
<dbReference type="Gene3D" id="3.40.50.10470">
    <property type="entry name" value="Translation initiation factor eif-2b, domain 2"/>
    <property type="match status" value="1"/>
</dbReference>
<dbReference type="InterPro" id="IPR042529">
    <property type="entry name" value="IF_2B-like_C"/>
</dbReference>
<dbReference type="FunFam" id="3.40.50.10470:FF:000001">
    <property type="entry name" value="Translation initiation factor eIF-2B subunit alpha"/>
    <property type="match status" value="1"/>
</dbReference>
<protein>
    <recommendedName>
        <fullName evidence="7">Translation initiation factor eIF2B subunit alpha</fullName>
    </recommendedName>
    <alternativeName>
        <fullName evidence="8">eIF2B GDP-GTP exchange factor subunit alpha</fullName>
    </alternativeName>
</protein>
<accession>W8BV01</accession>
<dbReference type="GO" id="GO:0005829">
    <property type="term" value="C:cytosol"/>
    <property type="evidence" value="ECO:0007669"/>
    <property type="project" value="UniProtKB-SubCell"/>
</dbReference>
<evidence type="ECO:0000256" key="9">
    <source>
        <dbReference type="ARBA" id="ARBA00046432"/>
    </source>
</evidence>
<dbReference type="SUPFAM" id="SSF100950">
    <property type="entry name" value="NagB/RpiA/CoA transferase-like"/>
    <property type="match status" value="1"/>
</dbReference>
<gene>
    <name evidence="12" type="primary">EI2BA</name>
    <name evidence="11" type="ORF">CCAP1982_LOCUS1667</name>
</gene>
<dbReference type="InterPro" id="IPR000649">
    <property type="entry name" value="IF-2B-related"/>
</dbReference>
<dbReference type="GO" id="GO:0005851">
    <property type="term" value="C:eukaryotic translation initiation factor 2B complex"/>
    <property type="evidence" value="ECO:0007669"/>
    <property type="project" value="TreeGrafter"/>
</dbReference>
<dbReference type="EMBL" id="GAMC01005757">
    <property type="protein sequence ID" value="JAC00799.1"/>
    <property type="molecule type" value="mRNA"/>
</dbReference>
<evidence type="ECO:0000256" key="7">
    <source>
        <dbReference type="ARBA" id="ARBA00044208"/>
    </source>
</evidence>
<dbReference type="GO" id="GO:0005085">
    <property type="term" value="F:guanyl-nucleotide exchange factor activity"/>
    <property type="evidence" value="ECO:0007669"/>
    <property type="project" value="TreeGrafter"/>
</dbReference>
<dbReference type="InterPro" id="IPR037171">
    <property type="entry name" value="NagB/RpiA_transferase-like"/>
</dbReference>
<keyword evidence="3" id="KW-0963">Cytoplasm</keyword>
<dbReference type="AlphaFoldDB" id="W8BV01"/>
<reference evidence="11" key="3">
    <citation type="submission" date="2020-11" db="EMBL/GenBank/DDBJ databases">
        <authorList>
            <person name="Whitehead M."/>
        </authorList>
    </citation>
    <scope>NUCLEOTIDE SEQUENCE</scope>
    <source>
        <strain evidence="11">EGII</strain>
    </source>
</reference>
<evidence type="ECO:0000256" key="3">
    <source>
        <dbReference type="ARBA" id="ARBA00022490"/>
    </source>
</evidence>
<evidence type="ECO:0000313" key="11">
    <source>
        <dbReference type="EMBL" id="CAD6992830.1"/>
    </source>
</evidence>
<evidence type="ECO:0000313" key="12">
    <source>
        <dbReference type="EMBL" id="JAC00799.1"/>
    </source>
</evidence>
<dbReference type="EMBL" id="GAMC01005760">
    <property type="protein sequence ID" value="JAC00796.1"/>
    <property type="molecule type" value="mRNA"/>
</dbReference>
<dbReference type="Gene3D" id="1.20.120.1070">
    <property type="entry name" value="Translation initiation factor eIF-2B, N-terminal domain"/>
    <property type="match status" value="1"/>
</dbReference>
<dbReference type="InterPro" id="IPR042528">
    <property type="entry name" value="elF-2B_alpha_N"/>
</dbReference>
<dbReference type="PANTHER" id="PTHR45860">
    <property type="entry name" value="TRANSLATION INITIATION FACTOR EIF-2B SUBUNIT ALPHA"/>
    <property type="match status" value="1"/>
</dbReference>
<dbReference type="GO" id="GO:0003743">
    <property type="term" value="F:translation initiation factor activity"/>
    <property type="evidence" value="ECO:0007669"/>
    <property type="project" value="UniProtKB-KW"/>
</dbReference>
<proteinExistence type="evidence at transcript level"/>
<evidence type="ECO:0000256" key="6">
    <source>
        <dbReference type="ARBA" id="ARBA00043898"/>
    </source>
</evidence>
<sequence length="368" mass="41384">MSTIFDLKTWNLCQWVTGSLVIYDLILQRLSGECIISILVQDTTRKKLFFIEICLTKLKLKMSTGSDQRTDAAVEVRNYFLNLLEQDKDLSSGIAAIKTLLMILEKKRFDTIHILHTTMRDAVAAMRNTDLSIAAVVSGGELFCRFITLSLDDKHMEECRQIMLHRGKIFLTKLLNSRNVIAQQAKKFVTDGCRVLTHSRSRVVLKALISAAKNKEFHVYVTQGGPDNSGTEMVADLEKAGISSTLILDSATGYVMESVDFVMVGAEAVVESGGIINRIGTFTMGLCAREMKKPFYVLAESFKFTRLFPLNQRDLPDEYKYSRKHLVDVSKVHPQVDYTPPAYITLLFTDLGILTPSAVSDELIKLYM</sequence>
<dbReference type="Proteomes" id="UP000606786">
    <property type="component" value="Unassembled WGS sequence"/>
</dbReference>
<evidence type="ECO:0000313" key="13">
    <source>
        <dbReference type="Proteomes" id="UP000606786"/>
    </source>
</evidence>
<keyword evidence="4 12" id="KW-0396">Initiation factor</keyword>
<evidence type="ECO:0000256" key="10">
    <source>
        <dbReference type="RuleBase" id="RU003814"/>
    </source>
</evidence>
<comment type="subcellular location">
    <subcellularLocation>
        <location evidence="1">Cytoplasm</location>
        <location evidence="1">Cytosol</location>
    </subcellularLocation>
</comment>
<reference evidence="12" key="1">
    <citation type="submission" date="2013-07" db="EMBL/GenBank/DDBJ databases">
        <authorList>
            <person name="Geib S."/>
        </authorList>
    </citation>
    <scope>NUCLEOTIDE SEQUENCE</scope>
</reference>
<evidence type="ECO:0000256" key="8">
    <source>
        <dbReference type="ARBA" id="ARBA00044236"/>
    </source>
</evidence>
<evidence type="ECO:0000256" key="4">
    <source>
        <dbReference type="ARBA" id="ARBA00022540"/>
    </source>
</evidence>
<keyword evidence="13" id="KW-1185">Reference proteome</keyword>
<evidence type="ECO:0000256" key="1">
    <source>
        <dbReference type="ARBA" id="ARBA00004514"/>
    </source>
</evidence>
<dbReference type="FunFam" id="1.20.120.1070:FF:000004">
    <property type="entry name" value="GH22202"/>
    <property type="match status" value="1"/>
</dbReference>
<comment type="function">
    <text evidence="6">Acts as a component of the translation initiation factor 2B (eIF2B) complex, which catalyzes the exchange of GDP for GTP on eukaryotic initiation factor 2 (eIF2) gamma subunit. Its guanine nucleotide exchange factor activity is repressed when bound to eIF2 complex phosphorylated on the alpha subunit, thereby limiting the amount of methionyl-initiator methionine tRNA available to the ribosome and consequently global translation is repressed.</text>
</comment>
<reference evidence="12" key="2">
    <citation type="journal article" date="2014" name="BMC Genomics">
        <title>A genomic perspective to assessing quality of mass-reared SIT flies used in Mediterranean fruit fly (Ceratitis capitata) eradication in California.</title>
        <authorList>
            <person name="Calla B."/>
            <person name="Hall B."/>
            <person name="Hou S."/>
            <person name="Geib S.M."/>
        </authorList>
    </citation>
    <scope>NUCLEOTIDE SEQUENCE</scope>
</reference>
<keyword evidence="5" id="KW-0648">Protein biosynthesis</keyword>
<dbReference type="InterPro" id="IPR051501">
    <property type="entry name" value="eIF2B_alpha/beta/delta"/>
</dbReference>
<organism evidence="12">
    <name type="scientific">Ceratitis capitata</name>
    <name type="common">Mediterranean fruit fly</name>
    <name type="synonym">Tephritis capitata</name>
    <dbReference type="NCBI Taxonomy" id="7213"/>
    <lineage>
        <taxon>Eukaryota</taxon>
        <taxon>Metazoa</taxon>
        <taxon>Ecdysozoa</taxon>
        <taxon>Arthropoda</taxon>
        <taxon>Hexapoda</taxon>
        <taxon>Insecta</taxon>
        <taxon>Pterygota</taxon>
        <taxon>Neoptera</taxon>
        <taxon>Endopterygota</taxon>
        <taxon>Diptera</taxon>
        <taxon>Brachycera</taxon>
        <taxon>Muscomorpha</taxon>
        <taxon>Tephritoidea</taxon>
        <taxon>Tephritidae</taxon>
        <taxon>Ceratitis</taxon>
        <taxon>Ceratitis</taxon>
    </lineage>
</organism>
<evidence type="ECO:0000256" key="5">
    <source>
        <dbReference type="ARBA" id="ARBA00022917"/>
    </source>
</evidence>
<dbReference type="OrthoDB" id="10249309at2759"/>
<dbReference type="PANTHER" id="PTHR45860:SF1">
    <property type="entry name" value="TRANSLATION INITIATION FACTOR EIF-2B SUBUNIT ALPHA"/>
    <property type="match status" value="1"/>
</dbReference>